<feature type="domain" description="NACHT" evidence="3">
    <location>
        <begin position="191"/>
        <end position="356"/>
    </location>
</feature>
<dbReference type="InterPro" id="IPR007111">
    <property type="entry name" value="NACHT_NTPase"/>
</dbReference>
<reference evidence="4" key="2">
    <citation type="submission" date="2008-07" db="EMBL/GenBank/DDBJ databases">
        <authorList>
            <person name="Genoscope - CEA"/>
        </authorList>
    </citation>
    <scope>NUCLEOTIDE SEQUENCE</scope>
    <source>
        <strain evidence="4">S mat+</strain>
    </source>
</reference>
<dbReference type="SUPFAM" id="SSF52540">
    <property type="entry name" value="P-loop containing nucleoside triphosphate hydrolases"/>
    <property type="match status" value="1"/>
</dbReference>
<sequence>MPEHLAQDVIPLTQIHRSTQVKALEIQNTEGFSNLDSTLRHFITARSQGHTQLTQLLNNQFDNLNAKLIRESNQTQQQVSELSTRLEHESASRAKHADFERFLASLKYPRMNERRNNVADSYTTTFEWVFRTSASEETCDQSSIEGSVDGDAGSDTLSYNESDIDSLYDDSSEDEEVSVGLVEWLTSVNDPLFWISGKPGSGKSTLMKFLLQNHRTRKHLELAYPGALIVLHFFWLAGQDMERSIKGLLCSLLHQLISEREQGYIDIVQHLGFGKVKLKEGCSDWSTKELQETVFHVLASSSAPVLIFLDGLDEVDPSDGPLTLLKLVNDICALPNIKVCTTSRPEPIYSRQLSMKPSFRVQDLTSHDIKKWRFLWAALSVKSLQRGLVHEDSLDELQRRLDALPDGLNALYQDMWNRHNEDNQFIKSRSKFAREIVTRSAGLVEISTSEQDIRPNIDFMFIHRSARDFLTETLEGQAILNHDKTTPKERMLSLMEAYLAMAAFFDPKGYGSETHPCGNESLFSVISQLDWNMKYENNPVARFLSQLLLSYMNETSSLTSKLGPSSTGFIHQLRRVCQKSRWVLQAFSALKTDFLGVTAQWAFTPWLIHESEHDENAFGLFSASYRTYLIFSALHTRAEILTRWNSRWHRTNAFDTVSYLTRTGSIIPNSRALRWQFVYLGDILASVCCTTTILAAWLELLFSTGIEGTVVDGHGDMQHLIDIVELCERFIELGEDIKNRVIFVFDRAKDDSDPIGIWSLGDYTGFREGLPFYRHQTGLLVDLNVAFLLGAFCDWAMIHCRDPMVLQRVEGLRHIASNCKECQAVGITRYTDDTNEWIIHKPDRASRYLDGIKDIQYNGKGKWTIPVEFKSVKEETQKTDNNSTPGSGGVSDEARASCQMARRGGGS</sequence>
<organism evidence="4">
    <name type="scientific">Podospora anserina (strain S / ATCC MYA-4624 / DSM 980 / FGSC 10383)</name>
    <name type="common">Pleurage anserina</name>
    <dbReference type="NCBI Taxonomy" id="515849"/>
    <lineage>
        <taxon>Eukaryota</taxon>
        <taxon>Fungi</taxon>
        <taxon>Dikarya</taxon>
        <taxon>Ascomycota</taxon>
        <taxon>Pezizomycotina</taxon>
        <taxon>Sordariomycetes</taxon>
        <taxon>Sordariomycetidae</taxon>
        <taxon>Sordariales</taxon>
        <taxon>Podosporaceae</taxon>
        <taxon>Podospora</taxon>
        <taxon>Podospora anserina</taxon>
    </lineage>
</organism>
<dbReference type="HOGENOM" id="CLU_343273_0_0_1"/>
<dbReference type="VEuPathDB" id="FungiDB:PODANS_5_340"/>
<dbReference type="PANTHER" id="PTHR10039:SF5">
    <property type="entry name" value="NACHT DOMAIN-CONTAINING PROTEIN"/>
    <property type="match status" value="1"/>
</dbReference>
<dbReference type="PROSITE" id="PS50837">
    <property type="entry name" value="NACHT"/>
    <property type="match status" value="1"/>
</dbReference>
<dbReference type="EMBL" id="FO904940">
    <property type="protein sequence ID" value="CDP29165.1"/>
    <property type="molecule type" value="Genomic_DNA"/>
</dbReference>
<proteinExistence type="predicted"/>
<evidence type="ECO:0000259" key="3">
    <source>
        <dbReference type="PROSITE" id="PS50837"/>
    </source>
</evidence>
<dbReference type="Proteomes" id="UP000001197">
    <property type="component" value="Chromosome 5"/>
</dbReference>
<protein>
    <submittedName>
        <fullName evidence="4">Podospora anserina S mat+ genomic DNA chromosome 5, supercontig 1</fullName>
    </submittedName>
</protein>
<evidence type="ECO:0000313" key="6">
    <source>
        <dbReference type="Proteomes" id="UP000001197"/>
    </source>
</evidence>
<dbReference type="PANTHER" id="PTHR10039">
    <property type="entry name" value="AMELOGENIN"/>
    <property type="match status" value="1"/>
</dbReference>
<reference evidence="5" key="4">
    <citation type="submission" date="2015-04" db="EMBL/GenBank/DDBJ databases">
        <title>Maintaining two mating types: Structure of the mating type locus and its role in heterokaryosis in Podospora anserina.</title>
        <authorList>
            <person name="Grognet P."/>
            <person name="Bidard F."/>
            <person name="Kuchly C."/>
            <person name="Chan Ho Tong L."/>
            <person name="Coppin E."/>
            <person name="Ait Benkhali J."/>
            <person name="Couloux A."/>
            <person name="Wincker P."/>
            <person name="Debuchy R."/>
            <person name="Silar P."/>
        </authorList>
    </citation>
    <scope>NUCLEOTIDE SEQUENCE</scope>
</reference>
<dbReference type="Pfam" id="PF24883">
    <property type="entry name" value="NPHP3_N"/>
    <property type="match status" value="1"/>
</dbReference>
<reference evidence="6" key="3">
    <citation type="journal article" date="2014" name="Genetics">
        <title>Maintaining two mating types: Structure of the mating type locus and its role in heterokaryosis in Podospora anserina.</title>
        <authorList>
            <person name="Grognet P."/>
            <person name="Bidard F."/>
            <person name="Kuchly C."/>
            <person name="Tong L.C.H."/>
            <person name="Coppin E."/>
            <person name="Benkhali J.A."/>
            <person name="Couloux A."/>
            <person name="Wincker P."/>
            <person name="Debuchy R."/>
            <person name="Silar P."/>
        </authorList>
    </citation>
    <scope>GENOME REANNOTATION</scope>
    <source>
        <strain evidence="6">S / ATCC MYA-4624 / DSM 980 / FGSC 10383</strain>
    </source>
</reference>
<evidence type="ECO:0000313" key="4">
    <source>
        <dbReference type="EMBL" id="CAP62090.1"/>
    </source>
</evidence>
<dbReference type="EMBL" id="CU633457">
    <property type="protein sequence ID" value="CAP62090.1"/>
    <property type="molecule type" value="Genomic_DNA"/>
</dbReference>
<dbReference type="InterPro" id="IPR056884">
    <property type="entry name" value="NPHP3-like_N"/>
</dbReference>
<evidence type="ECO:0000256" key="1">
    <source>
        <dbReference type="ARBA" id="ARBA00022737"/>
    </source>
</evidence>
<keyword evidence="6" id="KW-1185">Reference proteome</keyword>
<dbReference type="AlphaFoldDB" id="B2AF73"/>
<dbReference type="KEGG" id="pan:PODANSg1330"/>
<keyword evidence="1" id="KW-0677">Repeat</keyword>
<reference evidence="4 6" key="1">
    <citation type="journal article" date="2008" name="Genome Biol.">
        <title>The genome sequence of the model ascomycete fungus Podospora anserina.</title>
        <authorList>
            <person name="Espagne E."/>
            <person name="Lespinet O."/>
            <person name="Malagnac F."/>
            <person name="Da Silva C."/>
            <person name="Jaillon O."/>
            <person name="Porcel B.M."/>
            <person name="Couloux A."/>
            <person name="Aury J.-M."/>
            <person name="Segurens B."/>
            <person name="Poulain J."/>
            <person name="Anthouard V."/>
            <person name="Grossetete S."/>
            <person name="Khalili H."/>
            <person name="Coppin E."/>
            <person name="Dequard-Chablat M."/>
            <person name="Picard M."/>
            <person name="Contamine V."/>
            <person name="Arnaise S."/>
            <person name="Bourdais A."/>
            <person name="Berteaux-Lecellier V."/>
            <person name="Gautheret D."/>
            <person name="de Vries R.P."/>
            <person name="Battaglia E."/>
            <person name="Coutinho P.M."/>
            <person name="Danchin E.G.J."/>
            <person name="Henrissat B."/>
            <person name="El Khoury R."/>
            <person name="Sainsard-Chanet A."/>
            <person name="Boivin A."/>
            <person name="Pinan-Lucarre B."/>
            <person name="Sellem C.H."/>
            <person name="Debuchy R."/>
            <person name="Wincker P."/>
            <person name="Weissenbach J."/>
            <person name="Silar P."/>
        </authorList>
    </citation>
    <scope>NUCLEOTIDE SEQUENCE [LARGE SCALE GENOMIC DNA]</scope>
    <source>
        <strain evidence="6">S / ATCC MYA-4624 / DSM 980 / FGSC 10383</strain>
        <strain evidence="4">S mat+</strain>
    </source>
</reference>
<dbReference type="STRING" id="515849.B2AF73"/>
<dbReference type="InterPro" id="IPR027417">
    <property type="entry name" value="P-loop_NTPase"/>
</dbReference>
<dbReference type="GeneID" id="6188148"/>
<dbReference type="Gene3D" id="3.40.50.300">
    <property type="entry name" value="P-loop containing nucleotide triphosphate hydrolases"/>
    <property type="match status" value="1"/>
</dbReference>
<feature type="region of interest" description="Disordered" evidence="2">
    <location>
        <begin position="873"/>
        <end position="907"/>
    </location>
</feature>
<accession>B2AF73</accession>
<dbReference type="OrthoDB" id="5086500at2759"/>
<dbReference type="eggNOG" id="ENOG502SHRA">
    <property type="taxonomic scope" value="Eukaryota"/>
</dbReference>
<evidence type="ECO:0000313" key="5">
    <source>
        <dbReference type="EMBL" id="CDP29165.1"/>
    </source>
</evidence>
<name>B2AF73_PODAN</name>
<dbReference type="RefSeq" id="XP_001904312.1">
    <property type="nucleotide sequence ID" value="XM_001904277.1"/>
</dbReference>
<evidence type="ECO:0000256" key="2">
    <source>
        <dbReference type="SAM" id="MobiDB-lite"/>
    </source>
</evidence>
<gene>
    <name evidence="4" type="ORF">PODANS_5_340</name>
</gene>